<dbReference type="GO" id="GO:0030638">
    <property type="term" value="P:polyketide metabolic process"/>
    <property type="evidence" value="ECO:0007669"/>
    <property type="project" value="InterPro"/>
</dbReference>
<protein>
    <submittedName>
        <fullName evidence="1">Ester cyclase</fullName>
    </submittedName>
</protein>
<dbReference type="Gene3D" id="3.10.450.50">
    <property type="match status" value="1"/>
</dbReference>
<dbReference type="RefSeq" id="WP_309046940.1">
    <property type="nucleotide sequence ID" value="NZ_JAVIGA010000005.1"/>
</dbReference>
<comment type="caution">
    <text evidence="1">The sequence shown here is derived from an EMBL/GenBank/DDBJ whole genome shotgun (WGS) entry which is preliminary data.</text>
</comment>
<dbReference type="Pfam" id="PF07366">
    <property type="entry name" value="SnoaL"/>
    <property type="match status" value="1"/>
</dbReference>
<dbReference type="InterPro" id="IPR009959">
    <property type="entry name" value="Cyclase_SnoaL-like"/>
</dbReference>
<evidence type="ECO:0000313" key="2">
    <source>
        <dbReference type="Proteomes" id="UP001224622"/>
    </source>
</evidence>
<dbReference type="AlphaFoldDB" id="A0AAJ2D6D6"/>
<gene>
    <name evidence="1" type="ORF">RDT67_07010</name>
</gene>
<reference evidence="1" key="1">
    <citation type="submission" date="2023-08" db="EMBL/GenBank/DDBJ databases">
        <title>The Comparative Genomic Analysis of Yersiniaceae from Polar Regions.</title>
        <authorList>
            <person name="Goncharov A."/>
            <person name="Aslanov B."/>
            <person name="Kolodzhieva V."/>
            <person name="Azarov D."/>
            <person name="Mochov A."/>
            <person name="Lebedeva E."/>
        </authorList>
    </citation>
    <scope>NUCLEOTIDE SEQUENCE</scope>
    <source>
        <strain evidence="1">Vf</strain>
    </source>
</reference>
<accession>A0AAJ2D6D6</accession>
<dbReference type="InterPro" id="IPR032710">
    <property type="entry name" value="NTF2-like_dom_sf"/>
</dbReference>
<name>A0AAJ2D6D6_SERFO</name>
<organism evidence="1 2">
    <name type="scientific">Serratia fonticola</name>
    <dbReference type="NCBI Taxonomy" id="47917"/>
    <lineage>
        <taxon>Bacteria</taxon>
        <taxon>Pseudomonadati</taxon>
        <taxon>Pseudomonadota</taxon>
        <taxon>Gammaproteobacteria</taxon>
        <taxon>Enterobacterales</taxon>
        <taxon>Yersiniaceae</taxon>
        <taxon>Serratia</taxon>
    </lineage>
</organism>
<sequence length="120" mass="13984">MNILNIINVPEHLEVDFEEICTQRKADCINSISSISKEWIQAFPDINFNVLNESVNENFSCYELLWTGTHQGDLSIVDGYIPKTNKKVKFRSVLITHFPMNNKAYIRHYFDLITIFDQLA</sequence>
<dbReference type="Proteomes" id="UP001224622">
    <property type="component" value="Unassembled WGS sequence"/>
</dbReference>
<proteinExistence type="predicted"/>
<dbReference type="EMBL" id="JAVIGA010000005">
    <property type="protein sequence ID" value="MDQ9126172.1"/>
    <property type="molecule type" value="Genomic_DNA"/>
</dbReference>
<evidence type="ECO:0000313" key="1">
    <source>
        <dbReference type="EMBL" id="MDQ9126172.1"/>
    </source>
</evidence>
<dbReference type="SUPFAM" id="SSF54427">
    <property type="entry name" value="NTF2-like"/>
    <property type="match status" value="1"/>
</dbReference>